<dbReference type="GO" id="GO:0006508">
    <property type="term" value="P:proteolysis"/>
    <property type="evidence" value="ECO:0007669"/>
    <property type="project" value="InterPro"/>
</dbReference>
<dbReference type="InterPro" id="IPR034033">
    <property type="entry name" value="Serralysin-like"/>
</dbReference>
<dbReference type="SUPFAM" id="SSF55486">
    <property type="entry name" value="Metalloproteases ('zincins'), catalytic domain"/>
    <property type="match status" value="1"/>
</dbReference>
<name>A0AAU6PFV2_9GAMM</name>
<dbReference type="InterPro" id="IPR006026">
    <property type="entry name" value="Peptidase_Metallo"/>
</dbReference>
<gene>
    <name evidence="2" type="ORF">Ctma_0587</name>
</gene>
<accession>A0AAU6PFV2</accession>
<dbReference type="Pfam" id="PF13688">
    <property type="entry name" value="Reprolysin_5"/>
    <property type="match status" value="1"/>
</dbReference>
<feature type="domain" description="Peptidase metallopeptidase" evidence="1">
    <location>
        <begin position="141"/>
        <end position="310"/>
    </location>
</feature>
<dbReference type="SUPFAM" id="SSF51120">
    <property type="entry name" value="beta-Roll"/>
    <property type="match status" value="1"/>
</dbReference>
<dbReference type="GO" id="GO:0008237">
    <property type="term" value="F:metallopeptidase activity"/>
    <property type="evidence" value="ECO:0007669"/>
    <property type="project" value="InterPro"/>
</dbReference>
<dbReference type="GO" id="GO:0008270">
    <property type="term" value="F:zinc ion binding"/>
    <property type="evidence" value="ECO:0007669"/>
    <property type="project" value="InterPro"/>
</dbReference>
<dbReference type="CDD" id="cd04277">
    <property type="entry name" value="ZnMc_serralysin_like"/>
    <property type="match status" value="1"/>
</dbReference>
<dbReference type="InterPro" id="IPR011049">
    <property type="entry name" value="Serralysin-like_metalloprot_C"/>
</dbReference>
<protein>
    <recommendedName>
        <fullName evidence="1">Peptidase metallopeptidase domain-containing protein</fullName>
    </recommendedName>
</protein>
<reference evidence="2" key="1">
    <citation type="submission" date="2023-10" db="EMBL/GenBank/DDBJ databases">
        <title>The first scallop-associated chemosynthetic bacterial symbiont.</title>
        <authorList>
            <person name="Lin Y.-T."/>
            <person name="Sun J."/>
            <person name="Ip J.C.-H."/>
            <person name="He X."/>
            <person name="Gao Z.-M."/>
            <person name="Perez M."/>
            <person name="Xu T."/>
            <person name="Qian P.-Y."/>
            <person name="Qiu J.-W."/>
        </authorList>
    </citation>
    <scope>NUCLEOTIDE SEQUENCE</scope>
    <source>
        <strain evidence="2">Gill1</strain>
    </source>
</reference>
<sequence length="543" mass="57031">MDLTPPTATLTTTESTKNNSNVVVQSNETGYAYLVKNGETIPTTKVGFDTLATGNTANTVAIGATNTATNLPTTNLEAGTYKLYTIDGAGNISAVSASGVTIIPTPAHSHTINTVGTLATPTTTGVSSLDSGIHWNVPTDRKITYSFNTAAIGMPSDYNNAGYGIADGWAELSDAQKTAVRSVMTKAGELVNINFTEVADTTAQSDGDIQFNITNTSSGTNGYAYSPGTSSNYSGDIFLSSTFNTNPAGHGLNAGESGWSTIAHELGHALGLKHPFSGSNPLLPGENNKNHTIMSYNPVNAWLVKFTATSDSTVSFSGKYLSPELFSLYDVAALQAHYGVNDNTNTGDTTYSYEYTDYERNTIWDAGGVDLIDLSMCIGNSNVDLNPGSLSSVDQYTMAQVIQVHQNSVGGSNSADFIRDKINAHGAGVIYTGKDNLGIATGTIIENVLTGVGNDIIIDNLVDNIIKTGAGDDNIHIGQGGYDTIDGGLGTDKLYIDAKKEDITYTAASANGGEYGLLTTSSYTAQFKGIETLYFQNGETIMV</sequence>
<dbReference type="Gene3D" id="2.150.10.10">
    <property type="entry name" value="Serralysin-like metalloprotease, C-terminal"/>
    <property type="match status" value="1"/>
</dbReference>
<dbReference type="EMBL" id="CP138327">
    <property type="protein sequence ID" value="WXT99883.1"/>
    <property type="molecule type" value="Genomic_DNA"/>
</dbReference>
<evidence type="ECO:0000259" key="1">
    <source>
        <dbReference type="SMART" id="SM00235"/>
    </source>
</evidence>
<dbReference type="AlphaFoldDB" id="A0AAU6PFV2"/>
<evidence type="ECO:0000313" key="2">
    <source>
        <dbReference type="EMBL" id="WXT99883.1"/>
    </source>
</evidence>
<dbReference type="SMART" id="SM00235">
    <property type="entry name" value="ZnMc"/>
    <property type="match status" value="1"/>
</dbReference>
<dbReference type="Gene3D" id="3.40.390.10">
    <property type="entry name" value="Collagenase (Catalytic Domain)"/>
    <property type="match status" value="1"/>
</dbReference>
<organism evidence="2">
    <name type="scientific">Catillopecten margaritatus gill symbiont</name>
    <dbReference type="NCBI Taxonomy" id="3083288"/>
    <lineage>
        <taxon>Bacteria</taxon>
        <taxon>Pseudomonadati</taxon>
        <taxon>Pseudomonadota</taxon>
        <taxon>Gammaproteobacteria</taxon>
        <taxon>sulfur-oxidizing symbionts</taxon>
    </lineage>
</organism>
<dbReference type="InterPro" id="IPR024079">
    <property type="entry name" value="MetalloPept_cat_dom_sf"/>
</dbReference>
<proteinExistence type="predicted"/>